<keyword evidence="2" id="KW-0539">Nucleus</keyword>
<evidence type="ECO:0000313" key="7">
    <source>
        <dbReference type="Proteomes" id="UP000655225"/>
    </source>
</evidence>
<dbReference type="SMART" id="SM00343">
    <property type="entry name" value="ZnF_C2HC"/>
    <property type="match status" value="1"/>
</dbReference>
<protein>
    <recommendedName>
        <fullName evidence="5">CCHC-type domain-containing protein</fullName>
    </recommendedName>
</protein>
<proteinExistence type="predicted"/>
<dbReference type="Pfam" id="PF00098">
    <property type="entry name" value="zf-CCHC"/>
    <property type="match status" value="1"/>
</dbReference>
<dbReference type="PROSITE" id="PS50158">
    <property type="entry name" value="ZF_CCHC"/>
    <property type="match status" value="1"/>
</dbReference>
<feature type="compositionally biased region" description="Basic and acidic residues" evidence="4">
    <location>
        <begin position="64"/>
        <end position="79"/>
    </location>
</feature>
<evidence type="ECO:0000256" key="1">
    <source>
        <dbReference type="ARBA" id="ARBA00004123"/>
    </source>
</evidence>
<dbReference type="GO" id="GO:0003676">
    <property type="term" value="F:nucleic acid binding"/>
    <property type="evidence" value="ECO:0007669"/>
    <property type="project" value="InterPro"/>
</dbReference>
<organism evidence="6 7">
    <name type="scientific">Tetracentron sinense</name>
    <name type="common">Spur-leaf</name>
    <dbReference type="NCBI Taxonomy" id="13715"/>
    <lineage>
        <taxon>Eukaryota</taxon>
        <taxon>Viridiplantae</taxon>
        <taxon>Streptophyta</taxon>
        <taxon>Embryophyta</taxon>
        <taxon>Tracheophyta</taxon>
        <taxon>Spermatophyta</taxon>
        <taxon>Magnoliopsida</taxon>
        <taxon>Trochodendrales</taxon>
        <taxon>Trochodendraceae</taxon>
        <taxon>Tetracentron</taxon>
    </lineage>
</organism>
<dbReference type="OrthoDB" id="1749805at2759"/>
<evidence type="ECO:0000256" key="4">
    <source>
        <dbReference type="SAM" id="MobiDB-lite"/>
    </source>
</evidence>
<evidence type="ECO:0000259" key="5">
    <source>
        <dbReference type="PROSITE" id="PS50158"/>
    </source>
</evidence>
<accession>A0A835DQ95</accession>
<keyword evidence="3" id="KW-0862">Zinc</keyword>
<comment type="caution">
    <text evidence="6">The sequence shown here is derived from an EMBL/GenBank/DDBJ whole genome shotgun (WGS) entry which is preliminary data.</text>
</comment>
<feature type="region of interest" description="Disordered" evidence="4">
    <location>
        <begin position="49"/>
        <end position="266"/>
    </location>
</feature>
<dbReference type="InterPro" id="IPR035542">
    <property type="entry name" value="CRIP"/>
</dbReference>
<evidence type="ECO:0000256" key="3">
    <source>
        <dbReference type="PROSITE-ProRule" id="PRU00047"/>
    </source>
</evidence>
<dbReference type="GO" id="GO:0008270">
    <property type="term" value="F:zinc ion binding"/>
    <property type="evidence" value="ECO:0007669"/>
    <property type="project" value="UniProtKB-KW"/>
</dbReference>
<dbReference type="PANTHER" id="PTHR45843:SF1">
    <property type="entry name" value="PEPTIDYL-PROLYL CIS-TRANS ISOMERASE-LIKE 4"/>
    <property type="match status" value="1"/>
</dbReference>
<dbReference type="InterPro" id="IPR036875">
    <property type="entry name" value="Znf_CCHC_sf"/>
</dbReference>
<reference evidence="6 7" key="1">
    <citation type="submission" date="2020-04" db="EMBL/GenBank/DDBJ databases">
        <title>Plant Genome Project.</title>
        <authorList>
            <person name="Zhang R.-G."/>
        </authorList>
    </citation>
    <scope>NUCLEOTIDE SEQUENCE [LARGE SCALE GENOMIC DNA]</scope>
    <source>
        <strain evidence="6">YNK0</strain>
        <tissue evidence="6">Leaf</tissue>
    </source>
</reference>
<dbReference type="EMBL" id="JABCRI010000001">
    <property type="protein sequence ID" value="KAF8412753.1"/>
    <property type="molecule type" value="Genomic_DNA"/>
</dbReference>
<dbReference type="GO" id="GO:0005634">
    <property type="term" value="C:nucleus"/>
    <property type="evidence" value="ECO:0007669"/>
    <property type="project" value="UniProtKB-SubCell"/>
</dbReference>
<keyword evidence="3" id="KW-0863">Zinc-finger</keyword>
<dbReference type="OMA" id="ENKARHE"/>
<dbReference type="Gene3D" id="4.10.60.10">
    <property type="entry name" value="Zinc finger, CCHC-type"/>
    <property type="match status" value="1"/>
</dbReference>
<name>A0A835DQ95_TETSI</name>
<comment type="subcellular location">
    <subcellularLocation>
        <location evidence="1">Nucleus</location>
    </subcellularLocation>
</comment>
<evidence type="ECO:0000256" key="2">
    <source>
        <dbReference type="ARBA" id="ARBA00023242"/>
    </source>
</evidence>
<sequence>MDNALIDDRRIHVDFSQSVAKLWSQYRRKDNQAGKGCFKCGALDHIAKDCTGDPSTKQLPPKYVLKDENTQRGGDDNSRYEMVFDGDTKGSSRRDKRQRDSKPEDPIEKQKMYKRSSEDLKHRVHDKKDSTSDGHRHDDTSRGYREDERNHEMKATGHSGSRRDEEYHIRRASREKMMERHKERENHKRHNSSADRRDEHDYKKRSMDSDSHGDRKDERDYRKKSAVDGSRGDRREERDYGKRNTDTVREYDRYSDRRHREENRRG</sequence>
<dbReference type="Proteomes" id="UP000655225">
    <property type="component" value="Unassembled WGS sequence"/>
</dbReference>
<feature type="domain" description="CCHC-type" evidence="5">
    <location>
        <begin position="37"/>
        <end position="50"/>
    </location>
</feature>
<feature type="compositionally biased region" description="Basic and acidic residues" evidence="4">
    <location>
        <begin position="86"/>
        <end position="266"/>
    </location>
</feature>
<dbReference type="PANTHER" id="PTHR45843">
    <property type="entry name" value="PEPTIDYL-PROLYL CIS-TRANS ISOMERASE-LIKE 4"/>
    <property type="match status" value="1"/>
</dbReference>
<evidence type="ECO:0000313" key="6">
    <source>
        <dbReference type="EMBL" id="KAF8412753.1"/>
    </source>
</evidence>
<dbReference type="SUPFAM" id="SSF57756">
    <property type="entry name" value="Retrovirus zinc finger-like domains"/>
    <property type="match status" value="1"/>
</dbReference>
<keyword evidence="3" id="KW-0479">Metal-binding</keyword>
<dbReference type="AlphaFoldDB" id="A0A835DQ95"/>
<dbReference type="InterPro" id="IPR001878">
    <property type="entry name" value="Znf_CCHC"/>
</dbReference>
<keyword evidence="7" id="KW-1185">Reference proteome</keyword>
<gene>
    <name evidence="6" type="ORF">HHK36_000723</name>
</gene>